<evidence type="ECO:0000313" key="8">
    <source>
        <dbReference type="Proteomes" id="UP000054383"/>
    </source>
</evidence>
<dbReference type="OMA" id="YEIMIWT"/>
<comment type="similarity">
    <text evidence="1 6">Belongs to the glycosyl hydrolase 12 (cellulase H) family.</text>
</comment>
<dbReference type="Pfam" id="PF01670">
    <property type="entry name" value="Glyco_hydro_12"/>
    <property type="match status" value="1"/>
</dbReference>
<keyword evidence="6" id="KW-0119">Carbohydrate metabolism</keyword>
<evidence type="ECO:0000313" key="7">
    <source>
        <dbReference type="EMBL" id="CRG88671.1"/>
    </source>
</evidence>
<accession>A0A0U1M131</accession>
<protein>
    <recommendedName>
        <fullName evidence="3">xyloglucan-specific endo-beta-1,4-glucanase</fullName>
        <ecNumber evidence="3">3.2.1.151</ecNumber>
    </recommendedName>
    <alternativeName>
        <fullName evidence="4">Xyloglucanase A</fullName>
    </alternativeName>
    <alternativeName>
        <fullName evidence="5">Xyloglucanendohydrolase A</fullName>
    </alternativeName>
</protein>
<dbReference type="GO" id="GO:0033946">
    <property type="term" value="F:xyloglucan-specific endo-beta-1,4-glucanase activity"/>
    <property type="evidence" value="ECO:0007669"/>
    <property type="project" value="UniProtKB-EC"/>
</dbReference>
<dbReference type="GO" id="GO:0000272">
    <property type="term" value="P:polysaccharide catabolic process"/>
    <property type="evidence" value="ECO:0007669"/>
    <property type="project" value="UniProtKB-KW"/>
</dbReference>
<comment type="catalytic activity">
    <reaction evidence="2">
        <text>xyloglucan + H2O = xyloglucan oligosaccharides.</text>
        <dbReference type="EC" id="3.2.1.151"/>
    </reaction>
</comment>
<keyword evidence="8" id="KW-1185">Reference proteome</keyword>
<evidence type="ECO:0000256" key="3">
    <source>
        <dbReference type="ARBA" id="ARBA00038882"/>
    </source>
</evidence>
<proteinExistence type="inferred from homology"/>
<keyword evidence="6" id="KW-0378">Hydrolase</keyword>
<dbReference type="Proteomes" id="UP000054383">
    <property type="component" value="Unassembled WGS sequence"/>
</dbReference>
<dbReference type="PANTHER" id="PTHR34002:SF9">
    <property type="entry name" value="XYLOGLUCAN-SPECIFIC ENDO-BETA-1,4-GLUCANASE A"/>
    <property type="match status" value="1"/>
</dbReference>
<dbReference type="OrthoDB" id="95118at2759"/>
<organism evidence="7 8">
    <name type="scientific">Talaromyces islandicus</name>
    <name type="common">Penicillium islandicum</name>
    <dbReference type="NCBI Taxonomy" id="28573"/>
    <lineage>
        <taxon>Eukaryota</taxon>
        <taxon>Fungi</taxon>
        <taxon>Dikarya</taxon>
        <taxon>Ascomycota</taxon>
        <taxon>Pezizomycotina</taxon>
        <taxon>Eurotiomycetes</taxon>
        <taxon>Eurotiomycetidae</taxon>
        <taxon>Eurotiales</taxon>
        <taxon>Trichocomaceae</taxon>
        <taxon>Talaromyces</taxon>
        <taxon>Talaromyces sect. Islandici</taxon>
    </lineage>
</organism>
<dbReference type="GO" id="GO:0008810">
    <property type="term" value="F:cellulase activity"/>
    <property type="evidence" value="ECO:0007669"/>
    <property type="project" value="InterPro"/>
</dbReference>
<name>A0A0U1M131_TALIS</name>
<evidence type="ECO:0000256" key="2">
    <source>
        <dbReference type="ARBA" id="ARBA00037012"/>
    </source>
</evidence>
<dbReference type="PANTHER" id="PTHR34002">
    <property type="entry name" value="BLR1656 PROTEIN"/>
    <property type="match status" value="1"/>
</dbReference>
<keyword evidence="6" id="KW-0624">Polysaccharide degradation</keyword>
<dbReference type="EC" id="3.2.1.151" evidence="3"/>
<evidence type="ECO:0000256" key="4">
    <source>
        <dbReference type="ARBA" id="ARBA00041304"/>
    </source>
</evidence>
<dbReference type="InterPro" id="IPR002594">
    <property type="entry name" value="GH12"/>
</dbReference>
<evidence type="ECO:0000256" key="1">
    <source>
        <dbReference type="ARBA" id="ARBA00005519"/>
    </source>
</evidence>
<dbReference type="Gene3D" id="2.60.120.180">
    <property type="match status" value="1"/>
</dbReference>
<dbReference type="InterPro" id="IPR013320">
    <property type="entry name" value="ConA-like_dom_sf"/>
</dbReference>
<keyword evidence="6" id="KW-0326">Glycosidase</keyword>
<dbReference type="AlphaFoldDB" id="A0A0U1M131"/>
<evidence type="ECO:0000256" key="6">
    <source>
        <dbReference type="RuleBase" id="RU361163"/>
    </source>
</evidence>
<evidence type="ECO:0000256" key="5">
    <source>
        <dbReference type="ARBA" id="ARBA00043018"/>
    </source>
</evidence>
<reference evidence="7 8" key="1">
    <citation type="submission" date="2015-04" db="EMBL/GenBank/DDBJ databases">
        <authorList>
            <person name="Syromyatnikov M.Y."/>
            <person name="Popov V.N."/>
        </authorList>
    </citation>
    <scope>NUCLEOTIDE SEQUENCE [LARGE SCALE GENOMIC DNA]</scope>
    <source>
        <strain evidence="7">WF-38-12</strain>
    </source>
</reference>
<dbReference type="SUPFAM" id="SSF49899">
    <property type="entry name" value="Concanavalin A-like lectins/glucanases"/>
    <property type="match status" value="1"/>
</dbReference>
<sequence length="244" mass="25445">MKLSLPIIAISLEAASALPAKSLGFKRADSCGQYDTLAAGSFKLYNNLWGEDNGSGKGCIGVDSSGSPLAWHTTWSWSGGEGHVKSYPNVMPTNFSGAQLSSVSSIPSTWHWSYKGSDLVADVAYDIFTGSSATGDAEFEIMIWLAALGGAGPISTSGSPIATPTIGGSSWSLYQGTNAATTVYSFVASSQIESYSGDLIDFFNYLVSSEGFSTSQYIQSIGAGTEPFTGSDAVFTTTAYTLSI</sequence>
<dbReference type="EMBL" id="CVMT01000005">
    <property type="protein sequence ID" value="CRG88671.1"/>
    <property type="molecule type" value="Genomic_DNA"/>
</dbReference>
<dbReference type="InterPro" id="IPR013319">
    <property type="entry name" value="GH11/12"/>
</dbReference>
<gene>
    <name evidence="7" type="ORF">PISL3812_05705</name>
</gene>
<dbReference type="STRING" id="28573.A0A0U1M131"/>